<evidence type="ECO:0000313" key="7">
    <source>
        <dbReference type="Proteomes" id="UP000585474"/>
    </source>
</evidence>
<reference evidence="6 7" key="1">
    <citation type="submission" date="2019-07" db="EMBL/GenBank/DDBJ databases">
        <title>De Novo Assembly of kiwifruit Actinidia rufa.</title>
        <authorList>
            <person name="Sugita-Konishi S."/>
            <person name="Sato K."/>
            <person name="Mori E."/>
            <person name="Abe Y."/>
            <person name="Kisaki G."/>
            <person name="Hamano K."/>
            <person name="Suezawa K."/>
            <person name="Otani M."/>
            <person name="Fukuda T."/>
            <person name="Manabe T."/>
            <person name="Gomi K."/>
            <person name="Tabuchi M."/>
            <person name="Akimitsu K."/>
            <person name="Kataoka I."/>
        </authorList>
    </citation>
    <scope>NUCLEOTIDE SEQUENCE [LARGE SCALE GENOMIC DNA]</scope>
    <source>
        <strain evidence="7">cv. Fuchu</strain>
    </source>
</reference>
<dbReference type="InterPro" id="IPR002935">
    <property type="entry name" value="SAM_O-MeTrfase"/>
</dbReference>
<dbReference type="GO" id="GO:0009809">
    <property type="term" value="P:lignin biosynthetic process"/>
    <property type="evidence" value="ECO:0007669"/>
    <property type="project" value="UniProtKB-KW"/>
</dbReference>
<dbReference type="Pfam" id="PF01596">
    <property type="entry name" value="Methyltransf_3"/>
    <property type="match status" value="1"/>
</dbReference>
<organism evidence="6 7">
    <name type="scientific">Actinidia rufa</name>
    <dbReference type="NCBI Taxonomy" id="165716"/>
    <lineage>
        <taxon>Eukaryota</taxon>
        <taxon>Viridiplantae</taxon>
        <taxon>Streptophyta</taxon>
        <taxon>Embryophyta</taxon>
        <taxon>Tracheophyta</taxon>
        <taxon>Spermatophyta</taxon>
        <taxon>Magnoliopsida</taxon>
        <taxon>eudicotyledons</taxon>
        <taxon>Gunneridae</taxon>
        <taxon>Pentapetalae</taxon>
        <taxon>asterids</taxon>
        <taxon>Ericales</taxon>
        <taxon>Actinidiaceae</taxon>
        <taxon>Actinidia</taxon>
    </lineage>
</organism>
<dbReference type="SUPFAM" id="SSF53335">
    <property type="entry name" value="S-adenosyl-L-methionine-dependent methyltransferases"/>
    <property type="match status" value="1"/>
</dbReference>
<keyword evidence="7" id="KW-1185">Reference proteome</keyword>
<dbReference type="GO" id="GO:0032259">
    <property type="term" value="P:methylation"/>
    <property type="evidence" value="ECO:0007669"/>
    <property type="project" value="UniProtKB-KW"/>
</dbReference>
<dbReference type="OrthoDB" id="10251242at2759"/>
<dbReference type="PROSITE" id="PS51682">
    <property type="entry name" value="SAM_OMT_I"/>
    <property type="match status" value="1"/>
</dbReference>
<dbReference type="Proteomes" id="UP000585474">
    <property type="component" value="Unassembled WGS sequence"/>
</dbReference>
<dbReference type="UniPathway" id="UPA00711"/>
<dbReference type="InterPro" id="IPR029063">
    <property type="entry name" value="SAM-dependent_MTases_sf"/>
</dbReference>
<gene>
    <name evidence="6" type="ORF">Acr_08g0019490</name>
</gene>
<evidence type="ECO:0000256" key="2">
    <source>
        <dbReference type="ARBA" id="ARBA00022679"/>
    </source>
</evidence>
<keyword evidence="2 6" id="KW-0808">Transferase</keyword>
<sequence>MPQVHPFPGLHSVVGLGLGLGLGLMPKAMDRLYHIKPSRTQEGRMGKSFPQAPTDEVLSLVPGSLVFPPPCDGGWVSLNSSEFGGFGMATSMVVPQFKGLGGEVATVILSSRYPLIKHKLLAMLVQILGAEKCIEVGVFTGYSSLAIALVLPESGRLVACERDMTCLEVAKRYYDRAGVSHKVDVKHGLAADALKSMIQKGETCRYLAHRA</sequence>
<name>A0A7J0F4P0_9ERIC</name>
<proteinExistence type="inferred from homology"/>
<dbReference type="PANTHER" id="PTHR10509">
    <property type="entry name" value="O-METHYLTRANSFERASE-RELATED"/>
    <property type="match status" value="1"/>
</dbReference>
<dbReference type="GO" id="GO:0008757">
    <property type="term" value="F:S-adenosylmethionine-dependent methyltransferase activity"/>
    <property type="evidence" value="ECO:0007669"/>
    <property type="project" value="TreeGrafter"/>
</dbReference>
<evidence type="ECO:0000256" key="3">
    <source>
        <dbReference type="ARBA" id="ARBA00022691"/>
    </source>
</evidence>
<dbReference type="AlphaFoldDB" id="A0A7J0F4P0"/>
<evidence type="ECO:0000313" key="6">
    <source>
        <dbReference type="EMBL" id="GFY93553.1"/>
    </source>
</evidence>
<comment type="caution">
    <text evidence="6">The sequence shown here is derived from an EMBL/GenBank/DDBJ whole genome shotgun (WGS) entry which is preliminary data.</text>
</comment>
<dbReference type="InterPro" id="IPR050362">
    <property type="entry name" value="Cation-dep_OMT"/>
</dbReference>
<protein>
    <submittedName>
        <fullName evidence="6">S-adenosyl-L-methionine-dependent methyltransferases superfamily protein</fullName>
    </submittedName>
</protein>
<dbReference type="Gene3D" id="3.40.50.150">
    <property type="entry name" value="Vaccinia Virus protein VP39"/>
    <property type="match status" value="1"/>
</dbReference>
<comment type="similarity">
    <text evidence="5">Belongs to the class I-like SAM-binding methyltransferase superfamily. Cation-dependent O-methyltransferase family.</text>
</comment>
<dbReference type="EMBL" id="BJWL01000008">
    <property type="protein sequence ID" value="GFY93553.1"/>
    <property type="molecule type" value="Genomic_DNA"/>
</dbReference>
<dbReference type="PANTHER" id="PTHR10509:SF14">
    <property type="entry name" value="CAFFEOYL-COA O-METHYLTRANSFERASE 3-RELATED"/>
    <property type="match status" value="1"/>
</dbReference>
<evidence type="ECO:0000256" key="4">
    <source>
        <dbReference type="ARBA" id="ARBA00022733"/>
    </source>
</evidence>
<keyword evidence="4" id="KW-0438">Lignin biosynthesis</keyword>
<keyword evidence="3" id="KW-0949">S-adenosyl-L-methionine</keyword>
<keyword evidence="1 6" id="KW-0489">Methyltransferase</keyword>
<evidence type="ECO:0000256" key="5">
    <source>
        <dbReference type="ARBA" id="ARBA00023453"/>
    </source>
</evidence>
<evidence type="ECO:0000256" key="1">
    <source>
        <dbReference type="ARBA" id="ARBA00022603"/>
    </source>
</evidence>
<dbReference type="GO" id="GO:0008171">
    <property type="term" value="F:O-methyltransferase activity"/>
    <property type="evidence" value="ECO:0007669"/>
    <property type="project" value="InterPro"/>
</dbReference>
<accession>A0A7J0F4P0</accession>